<dbReference type="InterPro" id="IPR018253">
    <property type="entry name" value="DnaJ_domain_CS"/>
</dbReference>
<dbReference type="PANTHER" id="PTHR43096:SF52">
    <property type="entry name" value="DNAJ HOMOLOG 1, MITOCHONDRIAL-RELATED"/>
    <property type="match status" value="1"/>
</dbReference>
<keyword evidence="3" id="KW-0963">Cytoplasm</keyword>
<dbReference type="SMART" id="SM00271">
    <property type="entry name" value="DnaJ"/>
    <property type="match status" value="1"/>
</dbReference>
<dbReference type="GO" id="GO:0051082">
    <property type="term" value="F:unfolded protein binding"/>
    <property type="evidence" value="ECO:0007669"/>
    <property type="project" value="TreeGrafter"/>
</dbReference>
<dbReference type="CDD" id="cd06257">
    <property type="entry name" value="DnaJ"/>
    <property type="match status" value="1"/>
</dbReference>
<dbReference type="Gene3D" id="1.10.287.110">
    <property type="entry name" value="DnaJ domain"/>
    <property type="match status" value="1"/>
</dbReference>
<evidence type="ECO:0000256" key="1">
    <source>
        <dbReference type="ARBA" id="ARBA00004123"/>
    </source>
</evidence>
<gene>
    <name evidence="10" type="primary">JJJ2_1</name>
    <name evidence="10" type="ORF">GRS66_002633</name>
</gene>
<evidence type="ECO:0000256" key="8">
    <source>
        <dbReference type="SAM" id="MobiDB-lite"/>
    </source>
</evidence>
<feature type="compositionally biased region" description="Polar residues" evidence="8">
    <location>
        <begin position="215"/>
        <end position="224"/>
    </location>
</feature>
<keyword evidence="4" id="KW-0597">Phosphoprotein</keyword>
<dbReference type="Proteomes" id="UP000501346">
    <property type="component" value="Chromosome ScX-SeX"/>
</dbReference>
<dbReference type="SUPFAM" id="SSF46565">
    <property type="entry name" value="Chaperone J-domain"/>
    <property type="match status" value="1"/>
</dbReference>
<protein>
    <recommendedName>
        <fullName evidence="7">J protein JJJ2</fullName>
    </recommendedName>
</protein>
<accession>A0A6C1DUU7</accession>
<evidence type="ECO:0000256" key="2">
    <source>
        <dbReference type="ARBA" id="ARBA00004496"/>
    </source>
</evidence>
<dbReference type="InterPro" id="IPR001623">
    <property type="entry name" value="DnaJ_domain"/>
</dbReference>
<feature type="compositionally biased region" description="Polar residues" evidence="8">
    <location>
        <begin position="296"/>
        <end position="309"/>
    </location>
</feature>
<name>A0A6C1DUU7_SACPS</name>
<reference evidence="10 11" key="1">
    <citation type="journal article" date="2019" name="BMC Genomics">
        <title>Chromosome level assembly and comparative genome analysis confirm lager-brewing yeasts originated from a single hybridization.</title>
        <authorList>
            <person name="Salazar A.N."/>
            <person name="Gorter de Vries A.R."/>
            <person name="van den Broek M."/>
            <person name="Brouwers N."/>
            <person name="de la Torre Cortes P."/>
            <person name="Kuijpers N.G.A."/>
            <person name="Daran J.G."/>
            <person name="Abeel T."/>
        </authorList>
    </citation>
    <scope>NUCLEOTIDE SEQUENCE [LARGE SCALE GENOMIC DNA]</scope>
    <source>
        <strain evidence="10 11">CBS 1483</strain>
    </source>
</reference>
<organism evidence="10 11">
    <name type="scientific">Saccharomyces pastorianus</name>
    <name type="common">Lager yeast</name>
    <name type="synonym">Saccharomyces cerevisiae x Saccharomyces eubayanus</name>
    <dbReference type="NCBI Taxonomy" id="27292"/>
    <lineage>
        <taxon>Eukaryota</taxon>
        <taxon>Fungi</taxon>
        <taxon>Dikarya</taxon>
        <taxon>Ascomycota</taxon>
        <taxon>Saccharomycotina</taxon>
        <taxon>Saccharomycetes</taxon>
        <taxon>Saccharomycetales</taxon>
        <taxon>Saccharomycetaceae</taxon>
        <taxon>Saccharomyces</taxon>
    </lineage>
</organism>
<keyword evidence="11" id="KW-1185">Reference proteome</keyword>
<keyword evidence="6" id="KW-0539">Nucleus</keyword>
<keyword evidence="5" id="KW-0143">Chaperone</keyword>
<feature type="compositionally biased region" description="Low complexity" evidence="8">
    <location>
        <begin position="240"/>
        <end position="249"/>
    </location>
</feature>
<dbReference type="InterPro" id="IPR036869">
    <property type="entry name" value="J_dom_sf"/>
</dbReference>
<sequence length="581" mass="67142">MSQVIEPQLDRTTYYSILGLTSNATSSEVHKSYLKLARLLHPDKTKSDKSEELFKAVVHAHSILTDEDQKLRYDRDLKIKGLHTYQPKKNCHIFKTKAKESQGASPTLGQSEAYHRQNKPYEQQPYGFGVGKKMTSSSKSKVPIFKSFNLKSYQRNHYYSSKKERKHGSPDIDSLFHETNGASKVRMTDAGKMDTNSQFQEIWEILGKNAYTHKSYSEDPNSCLGSALSDHEEEEEAGKQQQQQQQQQQNYGMTSKSSSPDEEQKDNKEPKRESRVSPEENGEEEETGHKQFKLPKTSTFSSGSHDSNLQSPFYNHEYRHYARSKFECKNQFRKSVSPIKEIPATTSTNEGWNILRDIIEKLNISNVDDRNKDLLFRRDEIGDKNHSDSIDIENLSIKEPKGMKRRKKDDISLEELFQSLPREKDYFMMDAINDSLESINLFKKPKTTQSHEQGGTFAQAESNRAKFKPLLEQCGITPEILDLEIPEIPEFDAVADLETLKLNVQLFNNQCNKLKETIHQVSLQRLRADTQFSDMLTQKQSIMVWKTYLEFDKSLMDKLNILQERQMQVIKIFSERCDGKV</sequence>
<dbReference type="GO" id="GO:0005737">
    <property type="term" value="C:cytoplasm"/>
    <property type="evidence" value="ECO:0007669"/>
    <property type="project" value="UniProtKB-SubCell"/>
</dbReference>
<evidence type="ECO:0000313" key="10">
    <source>
        <dbReference type="EMBL" id="QID80317.1"/>
    </source>
</evidence>
<dbReference type="PRINTS" id="PR00625">
    <property type="entry name" value="JDOMAIN"/>
</dbReference>
<dbReference type="PROSITE" id="PS00636">
    <property type="entry name" value="DNAJ_1"/>
    <property type="match status" value="1"/>
</dbReference>
<dbReference type="GO" id="GO:0042026">
    <property type="term" value="P:protein refolding"/>
    <property type="evidence" value="ECO:0007669"/>
    <property type="project" value="TreeGrafter"/>
</dbReference>
<dbReference type="PROSITE" id="PS50076">
    <property type="entry name" value="DNAJ_2"/>
    <property type="match status" value="1"/>
</dbReference>
<dbReference type="GO" id="GO:0005634">
    <property type="term" value="C:nucleus"/>
    <property type="evidence" value="ECO:0007669"/>
    <property type="project" value="UniProtKB-SubCell"/>
</dbReference>
<evidence type="ECO:0000256" key="4">
    <source>
        <dbReference type="ARBA" id="ARBA00022553"/>
    </source>
</evidence>
<dbReference type="Pfam" id="PF00226">
    <property type="entry name" value="DnaJ"/>
    <property type="match status" value="1"/>
</dbReference>
<dbReference type="FunFam" id="1.10.287.110:FF:000147">
    <property type="entry name" value="JJJ2p protein"/>
    <property type="match status" value="1"/>
</dbReference>
<evidence type="ECO:0000256" key="7">
    <source>
        <dbReference type="ARBA" id="ARBA00068361"/>
    </source>
</evidence>
<proteinExistence type="predicted"/>
<feature type="compositionally biased region" description="Basic and acidic residues" evidence="8">
    <location>
        <begin position="265"/>
        <end position="278"/>
    </location>
</feature>
<evidence type="ECO:0000259" key="9">
    <source>
        <dbReference type="PROSITE" id="PS50076"/>
    </source>
</evidence>
<comment type="subcellular location">
    <subcellularLocation>
        <location evidence="2">Cytoplasm</location>
    </subcellularLocation>
    <subcellularLocation>
        <location evidence="1">Nucleus</location>
    </subcellularLocation>
</comment>
<evidence type="ECO:0000256" key="5">
    <source>
        <dbReference type="ARBA" id="ARBA00023186"/>
    </source>
</evidence>
<evidence type="ECO:0000313" key="11">
    <source>
        <dbReference type="Proteomes" id="UP000501346"/>
    </source>
</evidence>
<evidence type="ECO:0000256" key="6">
    <source>
        <dbReference type="ARBA" id="ARBA00023242"/>
    </source>
</evidence>
<dbReference type="PANTHER" id="PTHR43096">
    <property type="entry name" value="DNAJ HOMOLOG 1, MITOCHONDRIAL-RELATED"/>
    <property type="match status" value="1"/>
</dbReference>
<dbReference type="OrthoDB" id="10250354at2759"/>
<dbReference type="EMBL" id="CP048991">
    <property type="protein sequence ID" value="QID80317.1"/>
    <property type="molecule type" value="Genomic_DNA"/>
</dbReference>
<feature type="region of interest" description="Disordered" evidence="8">
    <location>
        <begin position="215"/>
        <end position="309"/>
    </location>
</feature>
<evidence type="ECO:0000256" key="3">
    <source>
        <dbReference type="ARBA" id="ARBA00022490"/>
    </source>
</evidence>
<feature type="domain" description="J" evidence="9">
    <location>
        <begin position="13"/>
        <end position="77"/>
    </location>
</feature>
<dbReference type="AlphaFoldDB" id="A0A6C1DUU7"/>